<reference evidence="1" key="1">
    <citation type="submission" date="2021-02" db="EMBL/GenBank/DDBJ databases">
        <authorList>
            <person name="Nowell W R."/>
        </authorList>
    </citation>
    <scope>NUCLEOTIDE SEQUENCE</scope>
</reference>
<sequence length="22" mass="2255">VGGEIVGSTMGILAHNTHVTFN</sequence>
<gene>
    <name evidence="1" type="ORF">OKA104_LOCUS47676</name>
</gene>
<dbReference type="EMBL" id="CAJOAY010019318">
    <property type="protein sequence ID" value="CAF4329200.1"/>
    <property type="molecule type" value="Genomic_DNA"/>
</dbReference>
<dbReference type="AlphaFoldDB" id="A0A820JLR2"/>
<evidence type="ECO:0000313" key="2">
    <source>
        <dbReference type="Proteomes" id="UP000663881"/>
    </source>
</evidence>
<protein>
    <submittedName>
        <fullName evidence="1">Uncharacterized protein</fullName>
    </submittedName>
</protein>
<name>A0A820JLR2_9BILA</name>
<comment type="caution">
    <text evidence="1">The sequence shown here is derived from an EMBL/GenBank/DDBJ whole genome shotgun (WGS) entry which is preliminary data.</text>
</comment>
<proteinExistence type="predicted"/>
<dbReference type="Proteomes" id="UP000663881">
    <property type="component" value="Unassembled WGS sequence"/>
</dbReference>
<organism evidence="1 2">
    <name type="scientific">Adineta steineri</name>
    <dbReference type="NCBI Taxonomy" id="433720"/>
    <lineage>
        <taxon>Eukaryota</taxon>
        <taxon>Metazoa</taxon>
        <taxon>Spiralia</taxon>
        <taxon>Gnathifera</taxon>
        <taxon>Rotifera</taxon>
        <taxon>Eurotatoria</taxon>
        <taxon>Bdelloidea</taxon>
        <taxon>Adinetida</taxon>
        <taxon>Adinetidae</taxon>
        <taxon>Adineta</taxon>
    </lineage>
</organism>
<evidence type="ECO:0000313" key="1">
    <source>
        <dbReference type="EMBL" id="CAF4329200.1"/>
    </source>
</evidence>
<feature type="non-terminal residue" evidence="1">
    <location>
        <position position="22"/>
    </location>
</feature>
<feature type="non-terminal residue" evidence="1">
    <location>
        <position position="1"/>
    </location>
</feature>
<accession>A0A820JLR2</accession>